<reference evidence="1 2" key="1">
    <citation type="submission" date="2017-02" db="EMBL/GenBank/DDBJ databases">
        <authorList>
            <person name="Peterson S.W."/>
        </authorList>
    </citation>
    <scope>NUCLEOTIDE SEQUENCE [LARGE SCALE GENOMIC DNA]</scope>
    <source>
        <strain evidence="1 2">M1</strain>
    </source>
</reference>
<sequence>MFNGYRFQQNNMQYPVQMISLIDPYVVETLESIIGKRVIVDTVRGVVQGNLIEVKPDHIVLKELEEDQPTFVRIQQIVFVMPIK</sequence>
<dbReference type="EMBL" id="FUZT01000006">
    <property type="protein sequence ID" value="SKC73706.1"/>
    <property type="molecule type" value="Genomic_DNA"/>
</dbReference>
<dbReference type="Pfam" id="PF10842">
    <property type="entry name" value="DUF2642"/>
    <property type="match status" value="1"/>
</dbReference>
<accession>A0A1T5LCE2</accession>
<evidence type="ECO:0000313" key="1">
    <source>
        <dbReference type="EMBL" id="SKC73706.1"/>
    </source>
</evidence>
<protein>
    <recommendedName>
        <fullName evidence="3">DUF2642 domain-containing protein</fullName>
    </recommendedName>
</protein>
<dbReference type="InterPro" id="IPR020139">
    <property type="entry name" value="DUF2642"/>
</dbReference>
<keyword evidence="2" id="KW-1185">Reference proteome</keyword>
<dbReference type="RefSeq" id="WP_208985060.1">
    <property type="nucleotide sequence ID" value="NZ_FUZT01000006.1"/>
</dbReference>
<evidence type="ECO:0008006" key="3">
    <source>
        <dbReference type="Google" id="ProtNLM"/>
    </source>
</evidence>
<proteinExistence type="predicted"/>
<name>A0A1T5LCE2_9FIRM</name>
<evidence type="ECO:0000313" key="2">
    <source>
        <dbReference type="Proteomes" id="UP000190285"/>
    </source>
</evidence>
<organism evidence="1 2">
    <name type="scientific">Maledivibacter halophilus</name>
    <dbReference type="NCBI Taxonomy" id="36842"/>
    <lineage>
        <taxon>Bacteria</taxon>
        <taxon>Bacillati</taxon>
        <taxon>Bacillota</taxon>
        <taxon>Clostridia</taxon>
        <taxon>Peptostreptococcales</taxon>
        <taxon>Caminicellaceae</taxon>
        <taxon>Maledivibacter</taxon>
    </lineage>
</organism>
<dbReference type="AlphaFoldDB" id="A0A1T5LCE2"/>
<gene>
    <name evidence="1" type="ORF">SAMN02194393_02759</name>
</gene>
<dbReference type="Proteomes" id="UP000190285">
    <property type="component" value="Unassembled WGS sequence"/>
</dbReference>